<dbReference type="PROSITE" id="PS51391">
    <property type="entry name" value="CID"/>
    <property type="match status" value="1"/>
</dbReference>
<feature type="region of interest" description="Disordered" evidence="2">
    <location>
        <begin position="1120"/>
        <end position="1249"/>
    </location>
</feature>
<dbReference type="SMART" id="SM00582">
    <property type="entry name" value="RPR"/>
    <property type="match status" value="1"/>
</dbReference>
<gene>
    <name evidence="6" type="primary">LOC115738220</name>
</gene>
<feature type="region of interest" description="Disordered" evidence="2">
    <location>
        <begin position="1433"/>
        <end position="1468"/>
    </location>
</feature>
<dbReference type="SUPFAM" id="SSF63748">
    <property type="entry name" value="Tudor/PWWP/MBT"/>
    <property type="match status" value="1"/>
</dbReference>
<feature type="region of interest" description="Disordered" evidence="2">
    <location>
        <begin position="599"/>
        <end position="631"/>
    </location>
</feature>
<evidence type="ECO:0000259" key="3">
    <source>
        <dbReference type="PROSITE" id="PS50812"/>
    </source>
</evidence>
<keyword evidence="1" id="KW-0507">mRNA processing</keyword>
<accession>A0A8B8NVS6</accession>
<feature type="region of interest" description="Disordered" evidence="2">
    <location>
        <begin position="170"/>
        <end position="214"/>
    </location>
</feature>
<evidence type="ECO:0000256" key="1">
    <source>
        <dbReference type="ARBA" id="ARBA00022664"/>
    </source>
</evidence>
<feature type="compositionally biased region" description="Polar residues" evidence="2">
    <location>
        <begin position="701"/>
        <end position="711"/>
    </location>
</feature>
<dbReference type="GO" id="GO:0009908">
    <property type="term" value="P:flower development"/>
    <property type="evidence" value="ECO:0007669"/>
    <property type="project" value="UniProtKB-KW"/>
</dbReference>
<feature type="compositionally biased region" description="Low complexity" evidence="2">
    <location>
        <begin position="1215"/>
        <end position="1235"/>
    </location>
</feature>
<dbReference type="KEGG" id="rarg:115738220"/>
<dbReference type="Proteomes" id="UP000827889">
    <property type="component" value="Chromosome 8"/>
</dbReference>
<feature type="compositionally biased region" description="Basic residues" evidence="2">
    <location>
        <begin position="1"/>
        <end position="16"/>
    </location>
</feature>
<dbReference type="Gene3D" id="1.25.40.90">
    <property type="match status" value="1"/>
</dbReference>
<feature type="compositionally biased region" description="Polar residues" evidence="2">
    <location>
        <begin position="1068"/>
        <end position="1082"/>
    </location>
</feature>
<dbReference type="GO" id="GO:0006397">
    <property type="term" value="P:mRNA processing"/>
    <property type="evidence" value="ECO:0007669"/>
    <property type="project" value="UniProtKB-KW"/>
</dbReference>
<feature type="compositionally biased region" description="Low complexity" evidence="2">
    <location>
        <begin position="669"/>
        <end position="680"/>
    </location>
</feature>
<evidence type="ECO:0000313" key="5">
    <source>
        <dbReference type="Proteomes" id="UP000827889"/>
    </source>
</evidence>
<keyword evidence="5" id="KW-1185">Reference proteome</keyword>
<dbReference type="PANTHER" id="PTHR12550:SF70">
    <property type="entry name" value="JIL-1 ANCHORING AND STABILIZING PROTEIN, ISOFORM A"/>
    <property type="match status" value="1"/>
</dbReference>
<dbReference type="GeneID" id="115738220"/>
<dbReference type="PRINTS" id="PR01217">
    <property type="entry name" value="PRICHEXTENSN"/>
</dbReference>
<dbReference type="PANTHER" id="PTHR12550">
    <property type="entry name" value="HEPATOMA-DERIVED GROWTH FACTOR-RELATED"/>
    <property type="match status" value="1"/>
</dbReference>
<proteinExistence type="predicted"/>
<feature type="compositionally biased region" description="Polar residues" evidence="2">
    <location>
        <begin position="655"/>
        <end position="668"/>
    </location>
</feature>
<dbReference type="InterPro" id="IPR000313">
    <property type="entry name" value="PWWP_dom"/>
</dbReference>
<feature type="region of interest" description="Disordered" evidence="2">
    <location>
        <begin position="544"/>
        <end position="564"/>
    </location>
</feature>
<dbReference type="GO" id="GO:0005634">
    <property type="term" value="C:nucleus"/>
    <property type="evidence" value="ECO:0007669"/>
    <property type="project" value="UniProtKB-SubCell"/>
</dbReference>
<dbReference type="Pfam" id="PF00855">
    <property type="entry name" value="PWWP"/>
    <property type="match status" value="1"/>
</dbReference>
<feature type="region of interest" description="Disordered" evidence="2">
    <location>
        <begin position="801"/>
        <end position="847"/>
    </location>
</feature>
<feature type="region of interest" description="Disordered" evidence="2">
    <location>
        <begin position="1"/>
        <end position="20"/>
    </location>
</feature>
<feature type="compositionally biased region" description="Polar residues" evidence="2">
    <location>
        <begin position="1126"/>
        <end position="1135"/>
    </location>
</feature>
<feature type="compositionally biased region" description="Polar residues" evidence="2">
    <location>
        <begin position="807"/>
        <end position="823"/>
    </location>
</feature>
<feature type="region of interest" description="Disordered" evidence="2">
    <location>
        <begin position="1046"/>
        <end position="1083"/>
    </location>
</feature>
<name>A0A8B8NVS6_9MYRT</name>
<feature type="compositionally biased region" description="Pro residues" evidence="2">
    <location>
        <begin position="1142"/>
        <end position="1203"/>
    </location>
</feature>
<evidence type="ECO:0000256" key="2">
    <source>
        <dbReference type="SAM" id="MobiDB-lite"/>
    </source>
</evidence>
<feature type="domain" description="CID" evidence="4">
    <location>
        <begin position="849"/>
        <end position="990"/>
    </location>
</feature>
<evidence type="ECO:0000313" key="6">
    <source>
        <dbReference type="RefSeq" id="XP_030526635.2"/>
    </source>
</evidence>
<feature type="region of interest" description="Disordered" evidence="2">
    <location>
        <begin position="655"/>
        <end position="735"/>
    </location>
</feature>
<protein>
    <submittedName>
        <fullName evidence="6">ENHANCER OF AG-4 protein 2 isoform X1</fullName>
    </submittedName>
</protein>
<organism evidence="5 6">
    <name type="scientific">Rhodamnia argentea</name>
    <dbReference type="NCBI Taxonomy" id="178133"/>
    <lineage>
        <taxon>Eukaryota</taxon>
        <taxon>Viridiplantae</taxon>
        <taxon>Streptophyta</taxon>
        <taxon>Embryophyta</taxon>
        <taxon>Tracheophyta</taxon>
        <taxon>Spermatophyta</taxon>
        <taxon>Magnoliopsida</taxon>
        <taxon>eudicotyledons</taxon>
        <taxon>Gunneridae</taxon>
        <taxon>Pentapetalae</taxon>
        <taxon>rosids</taxon>
        <taxon>malvids</taxon>
        <taxon>Myrtales</taxon>
        <taxon>Myrtaceae</taxon>
        <taxon>Myrtoideae</taxon>
        <taxon>Myrteae</taxon>
        <taxon>Australasian group</taxon>
        <taxon>Rhodamnia</taxon>
    </lineage>
</organism>
<dbReference type="Gene3D" id="2.30.30.140">
    <property type="match status" value="1"/>
</dbReference>
<reference evidence="6" key="1">
    <citation type="submission" date="2025-08" db="UniProtKB">
        <authorList>
            <consortium name="RefSeq"/>
        </authorList>
    </citation>
    <scope>IDENTIFICATION</scope>
    <source>
        <tissue evidence="6">Leaf</tissue>
    </source>
</reference>
<feature type="compositionally biased region" description="Basic and acidic residues" evidence="2">
    <location>
        <begin position="174"/>
        <end position="196"/>
    </location>
</feature>
<feature type="domain" description="PWWP" evidence="3">
    <location>
        <begin position="20"/>
        <end position="77"/>
    </location>
</feature>
<dbReference type="Pfam" id="PF04818">
    <property type="entry name" value="CID"/>
    <property type="match status" value="1"/>
</dbReference>
<dbReference type="CDD" id="cd20147">
    <property type="entry name" value="PWWP_HULK"/>
    <property type="match status" value="1"/>
</dbReference>
<dbReference type="InterPro" id="IPR008942">
    <property type="entry name" value="ENTH_VHS"/>
</dbReference>
<dbReference type="RefSeq" id="XP_030526635.2">
    <property type="nucleotide sequence ID" value="XM_030670775.2"/>
</dbReference>
<evidence type="ECO:0000259" key="4">
    <source>
        <dbReference type="PROSITE" id="PS51391"/>
    </source>
</evidence>
<feature type="region of interest" description="Disordered" evidence="2">
    <location>
        <begin position="985"/>
        <end position="1007"/>
    </location>
</feature>
<dbReference type="SMART" id="SM00293">
    <property type="entry name" value="PWWP"/>
    <property type="match status" value="1"/>
</dbReference>
<feature type="compositionally biased region" description="Polar residues" evidence="2">
    <location>
        <begin position="602"/>
        <end position="621"/>
    </location>
</feature>
<dbReference type="PROSITE" id="PS50812">
    <property type="entry name" value="PWWP"/>
    <property type="match status" value="1"/>
</dbReference>
<dbReference type="InterPro" id="IPR006569">
    <property type="entry name" value="CID_dom"/>
</dbReference>
<sequence length="1468" mass="159980">MAGGRKRGANKDKSKRQLSLGDLVLAKVKGHPAWPAKISKPEDWQQTPDPKKHFVHFFGTQEIAFVAPVDIQIFTSETKTKLAARCQGKTAKYFAQAVKEICAAFDESQREQSTSMRGDTDASDQGFEVAANDDLEQEAAEVDASIGSDTHGSIEEASKRDSFGVSLKLGTCHPEQHEGDHHDVKPTTSSHDDGDSSPRVFRRKKEKVKDSLQSKEKLKLNIDEHSLSTNQDSVSCTKQLGGGCRALANGQKGEWASGTANILKKASEERKINHTPVISTKESGYSGGASHLEQLKGQTKGKVISSGIREGFSLDAGKLDLSAPVLRKAKKIKKMDKNIEEADGEADVETNSEDEDENVLLGDKQIVLALGKPISGLNGALHPHKDLKHEETGLDAKVHFRKSMDKTSSSPNVYGEKAIKQFEDKKFVLHAREGDLISKGEVGVVRSGSSGDETVLPLTKRRRRALEAMSDSANSSIDEKEEKHRSIIKNNVPSRSIENSVGKAQKKRRAVCLYEEEDGEKPKTPVHGGSFKNVMTTSKILGNTKAREARHRGSTMAQENAKNVAGVEDGKPKKTLEVYEKILSPYKPNVSEKRYKPEISAHVSSSPTKSEFEQTSPQNVEANLISPKKSPHILPVTKPLLEQQKPNKHVFKLANNGTQRQASFGPDTSSVRSSDLSRSSQNHATSHRNRAASSAERLKSTPRTNTRTGDSFSLADGGTEWNGLQDESDVRTAESATSMKHLIAAAQAKRRQAHSQNVSFANSSFSIFAHPDAQGPSPSPSAVQHFMSASSNLMPSELRGLNHHKSLTSPSTRVPLHGSQNQIDTEDTEDRRVSSVQRHPLGSLSGDTEAAVARDAFEGMIETLSRTKESIGRATRLAIDCAKYGIAHEVVELLIRKLESEPSFHRRVDLFFLVDSITQCSHNQKGIAGASYIPTVQAALSRLLGAAAPPGATARENRRQCLKVLRLWLERKILPESILRQHMDDIGVSNDETTSGSSHKRPSRAERAVDDPIREMEGMMVDEYGSNATFQLPGFLPSRIFEDDDDVEEEHEDFPSIPCKETIDASPVESTPGSAEQRTYEVTPNDRRHCILEDVDGELEMEDVSGPPREEKLWIQHGVEMESQEPEPSNSVEFTSLSEGSPPLPLESPPPPPPLPSSPPPLPPPPPLSPSPPPPPPPPPPSQPSLPPQLPLPPAPPLGPPPILVTQTPMPPHHSLASQSLVSLPSSFHSSPHLAYQPPLPPEYCAPPTGNQSVQMTANNLHGLPHDASAKGDLAKQQSSYFASAGGSCQESSGFNASRLPDYGHGDLYLNPQASQANQLFQQGSRPYAQRPLHAVPPQTGSTHYSYANPPIQQHPQHPYPHQFALPPPDSGRRFGADEPWRTNSVEFNTDNQNGPWINGVRGSSGSGGVYPQEGYFRPHFERPPMNNVGFQLSSTNNHLAAPPAPGPGPNMIPSRPNVSALNMWRPA</sequence>